<dbReference type="AlphaFoldDB" id="A0A6L2ZR03"/>
<dbReference type="InterPro" id="IPR046348">
    <property type="entry name" value="SIS_dom_sf"/>
</dbReference>
<dbReference type="SUPFAM" id="SSF53697">
    <property type="entry name" value="SIS domain"/>
    <property type="match status" value="1"/>
</dbReference>
<dbReference type="EMBL" id="BLXO01000004">
    <property type="protein sequence ID" value="GFN46608.1"/>
    <property type="molecule type" value="Genomic_DNA"/>
</dbReference>
<evidence type="ECO:0000259" key="1">
    <source>
        <dbReference type="PROSITE" id="PS51464"/>
    </source>
</evidence>
<comment type="caution">
    <text evidence="2">The sequence shown here is derived from an EMBL/GenBank/DDBJ whole genome shotgun (WGS) entry which is preliminary data.</text>
</comment>
<gene>
    <name evidence="2" type="primary">diaA</name>
    <name evidence="2" type="ORF">RINTU1_23010</name>
</gene>
<dbReference type="PANTHER" id="PTHR30390:SF6">
    <property type="entry name" value="DNAA INITIATOR-ASSOCIATING PROTEIN DIAA"/>
    <property type="match status" value="1"/>
</dbReference>
<dbReference type="InterPro" id="IPR001347">
    <property type="entry name" value="SIS_dom"/>
</dbReference>
<accession>A0A6L2ZR03</accession>
<proteinExistence type="predicted"/>
<dbReference type="GO" id="GO:1901135">
    <property type="term" value="P:carbohydrate derivative metabolic process"/>
    <property type="evidence" value="ECO:0007669"/>
    <property type="project" value="InterPro"/>
</dbReference>
<evidence type="ECO:0000313" key="3">
    <source>
        <dbReference type="Proteomes" id="UP000504714"/>
    </source>
</evidence>
<dbReference type="Proteomes" id="UP000504714">
    <property type="component" value="Unassembled WGS sequence"/>
</dbReference>
<reference evidence="2 3" key="1">
    <citation type="submission" date="2020-06" db="EMBL/GenBank/DDBJ databases">
        <title>The genome sequence of Candidatus Regiella insecticola strain Tut.</title>
        <authorList>
            <person name="Nikoh N."/>
            <person name="Tsuchida T."/>
            <person name="Koga R."/>
            <person name="Oshima K."/>
            <person name="Hattori M."/>
            <person name="Fukatsu T."/>
        </authorList>
    </citation>
    <scope>NUCLEOTIDE SEQUENCE [LARGE SCALE GENOMIC DNA]</scope>
    <source>
        <strain evidence="2 3">Tut</strain>
    </source>
</reference>
<dbReference type="InterPro" id="IPR035461">
    <property type="entry name" value="GmhA/DiaA"/>
</dbReference>
<dbReference type="PROSITE" id="PS51464">
    <property type="entry name" value="SIS"/>
    <property type="match status" value="1"/>
</dbReference>
<name>A0A6L2ZR03_9ENTR</name>
<sequence>MTVWDKRIKTAFTESIQTKTQAAETLPANISIAANILANALLNDNKILCCGDNASATHAQYFASNMINRFEAERPSLPVIALNGNMGMLTEEVYAKQIKAIGREGDVLLAISTRCNSNDTVKAVEEAATRSMKIIALTGCDGGKLCGLLISQQGVEIRVPSFHSAHIHEIHMLVINCLSDLIDHALFSFQFPSQDT</sequence>
<feature type="domain" description="SIS" evidence="1">
    <location>
        <begin position="37"/>
        <end position="192"/>
    </location>
</feature>
<evidence type="ECO:0000313" key="2">
    <source>
        <dbReference type="EMBL" id="GFN46608.1"/>
    </source>
</evidence>
<dbReference type="InterPro" id="IPR050099">
    <property type="entry name" value="SIS_GmhA/DiaA_subfam"/>
</dbReference>
<protein>
    <submittedName>
        <fullName evidence="2">DnaA initiator-associating protein</fullName>
    </submittedName>
</protein>
<dbReference type="CDD" id="cd05006">
    <property type="entry name" value="SIS_GmhA"/>
    <property type="match status" value="1"/>
</dbReference>
<organism evidence="2 3">
    <name type="scientific">Candidatus Regiella insecticola</name>
    <dbReference type="NCBI Taxonomy" id="138073"/>
    <lineage>
        <taxon>Bacteria</taxon>
        <taxon>Pseudomonadati</taxon>
        <taxon>Pseudomonadota</taxon>
        <taxon>Gammaproteobacteria</taxon>
        <taxon>Enterobacterales</taxon>
        <taxon>Enterobacteriaceae</taxon>
        <taxon>aphid secondary symbionts</taxon>
        <taxon>Candidatus Regiella</taxon>
    </lineage>
</organism>
<dbReference type="Pfam" id="PF13580">
    <property type="entry name" value="SIS_2"/>
    <property type="match status" value="1"/>
</dbReference>
<dbReference type="Gene3D" id="3.40.50.10490">
    <property type="entry name" value="Glucose-6-phosphate isomerase like protein, domain 1"/>
    <property type="match status" value="1"/>
</dbReference>
<dbReference type="GO" id="GO:0097367">
    <property type="term" value="F:carbohydrate derivative binding"/>
    <property type="evidence" value="ECO:0007669"/>
    <property type="project" value="InterPro"/>
</dbReference>
<dbReference type="PANTHER" id="PTHR30390">
    <property type="entry name" value="SEDOHEPTULOSE 7-PHOSPHATE ISOMERASE / DNAA INITIATOR-ASSOCIATING FACTOR FOR REPLICATION INITIATION"/>
    <property type="match status" value="1"/>
</dbReference>